<sequence length="419" mass="49295">MIKQKLRLSQNLNSIQIQTIKMLSLNKKELTQLMLEESENNEYLEIDSNKIFFETLKTYKFKKVFYKEDDILKNQHDIALAKTQTNTSLKEHLLLQLRIQKINEDELKIGEILINNLNSRGFHIINPYDLFKKEEQEKVKKIIELIQKFDPIGICVPNIIESLILQAKYHKLETNIIKILEKAELLEKTQEKLKEELKIRSKEFNKALEIIRQKLNPNPTFEFKDSDDTNFYIDPDILIIKKNNKFEVKIKEVNIFKKELKKKNENPQKQKKAKWLIESLRYRDEILAKIGIAIYTLQKEFLRRGFKSLRPMSLSILSEKINVSKSTISRAIKNKYLKCEWGTILIKELFSSVGGAKTNEFSKLSIKITIKKLLETNKKMSDKTISAILKSKGISISRRTVNKYKNELKFEKGKIYYGT</sequence>
<dbReference type="NCBIfam" id="TIGR02395">
    <property type="entry name" value="rpoN_sigma"/>
    <property type="match status" value="1"/>
</dbReference>
<dbReference type="Pfam" id="PF04552">
    <property type="entry name" value="Sigma54_DBD"/>
    <property type="match status" value="1"/>
</dbReference>
<keyword evidence="13" id="KW-1185">Reference proteome</keyword>
<comment type="similarity">
    <text evidence="1">Belongs to the sigma-54 factor family.</text>
</comment>
<dbReference type="STRING" id="1245910.OY14_02225"/>
<protein>
    <submittedName>
        <fullName evidence="12">RNA polymerase sigma54 factor</fullName>
    </submittedName>
</protein>
<dbReference type="PIRSF" id="PIRSF000774">
    <property type="entry name" value="RpoN"/>
    <property type="match status" value="1"/>
</dbReference>
<dbReference type="EMBL" id="CP009910">
    <property type="protein sequence ID" value="AJA90262.1"/>
    <property type="molecule type" value="Genomic_DNA"/>
</dbReference>
<dbReference type="PANTHER" id="PTHR32248">
    <property type="entry name" value="RNA POLYMERASE SIGMA-54 FACTOR"/>
    <property type="match status" value="1"/>
</dbReference>
<keyword evidence="8" id="KW-0804">Transcription</keyword>
<organism evidence="12 13">
    <name type="scientific">Borreliella chilensis</name>
    <dbReference type="NCBI Taxonomy" id="1245910"/>
    <lineage>
        <taxon>Bacteria</taxon>
        <taxon>Pseudomonadati</taxon>
        <taxon>Spirochaetota</taxon>
        <taxon>Spirochaetia</taxon>
        <taxon>Spirochaetales</taxon>
        <taxon>Borreliaceae</taxon>
        <taxon>Borreliella</taxon>
    </lineage>
</organism>
<proteinExistence type="inferred from homology"/>
<evidence type="ECO:0000256" key="3">
    <source>
        <dbReference type="ARBA" id="ARBA00022679"/>
    </source>
</evidence>
<name>A0A0A7V206_9SPIR</name>
<keyword evidence="4" id="KW-0548">Nucleotidyltransferase</keyword>
<evidence type="ECO:0000256" key="6">
    <source>
        <dbReference type="ARBA" id="ARBA00023082"/>
    </source>
</evidence>
<dbReference type="GO" id="GO:0006352">
    <property type="term" value="P:DNA-templated transcription initiation"/>
    <property type="evidence" value="ECO:0007669"/>
    <property type="project" value="InterPro"/>
</dbReference>
<keyword evidence="2" id="KW-0240">DNA-directed RNA polymerase</keyword>
<feature type="coiled-coil region" evidence="9">
    <location>
        <begin position="169"/>
        <end position="214"/>
    </location>
</feature>
<feature type="domain" description="RNA polymerase sigma factor 54 DNA-binding" evidence="10">
    <location>
        <begin position="265"/>
        <end position="410"/>
    </location>
</feature>
<evidence type="ECO:0000259" key="11">
    <source>
        <dbReference type="Pfam" id="PF04963"/>
    </source>
</evidence>
<evidence type="ECO:0000313" key="13">
    <source>
        <dbReference type="Proteomes" id="UP000030940"/>
    </source>
</evidence>
<evidence type="ECO:0000256" key="9">
    <source>
        <dbReference type="SAM" id="Coils"/>
    </source>
</evidence>
<reference evidence="12 13" key="1">
    <citation type="journal article" date="2015" name="Genome Announc.">
        <title>Genome Sequence of Borrelia chilensis VA1, a South American Member of the Lyme Borreliosis Group.</title>
        <authorList>
            <person name="Huang W."/>
            <person name="Ojaimi C."/>
            <person name="Fallon J.T."/>
            <person name="Travisany D."/>
            <person name="Maass A."/>
            <person name="Ivanova L."/>
            <person name="Tomova A."/>
            <person name="Gonzalez-Acuna D."/>
            <person name="Godfrey H.P."/>
            <person name="Cabello F.C."/>
        </authorList>
    </citation>
    <scope>NUCLEOTIDE SEQUENCE [LARGE SCALE GENOMIC DNA]</scope>
    <source>
        <strain evidence="12 13">VA1</strain>
    </source>
</reference>
<evidence type="ECO:0000256" key="8">
    <source>
        <dbReference type="ARBA" id="ARBA00023163"/>
    </source>
</evidence>
<dbReference type="PANTHER" id="PTHR32248:SF4">
    <property type="entry name" value="RNA POLYMERASE SIGMA-54 FACTOR"/>
    <property type="match status" value="1"/>
</dbReference>
<dbReference type="PROSITE" id="PS50044">
    <property type="entry name" value="SIGMA54_3"/>
    <property type="match status" value="1"/>
</dbReference>
<dbReference type="GO" id="GO:0003677">
    <property type="term" value="F:DNA binding"/>
    <property type="evidence" value="ECO:0007669"/>
    <property type="project" value="UniProtKB-KW"/>
</dbReference>
<keyword evidence="9" id="KW-0175">Coiled coil</keyword>
<evidence type="ECO:0000256" key="2">
    <source>
        <dbReference type="ARBA" id="ARBA00022478"/>
    </source>
</evidence>
<dbReference type="InterPro" id="IPR000394">
    <property type="entry name" value="RNA_pol_sigma_54"/>
</dbReference>
<evidence type="ECO:0000256" key="1">
    <source>
        <dbReference type="ARBA" id="ARBA00008798"/>
    </source>
</evidence>
<dbReference type="InterPro" id="IPR038709">
    <property type="entry name" value="RpoN_core-bd_sf"/>
</dbReference>
<dbReference type="Gene3D" id="1.10.10.1330">
    <property type="entry name" value="RNA polymerase sigma-54 factor, core-binding domain"/>
    <property type="match status" value="1"/>
</dbReference>
<accession>A0A0A7V206</accession>
<dbReference type="InterPro" id="IPR007634">
    <property type="entry name" value="RNA_pol_sigma_54_DNA-bd"/>
</dbReference>
<evidence type="ECO:0000256" key="4">
    <source>
        <dbReference type="ARBA" id="ARBA00022695"/>
    </source>
</evidence>
<dbReference type="InterPro" id="IPR007046">
    <property type="entry name" value="RNA_pol_sigma_54_core-bd"/>
</dbReference>
<evidence type="ECO:0000256" key="7">
    <source>
        <dbReference type="ARBA" id="ARBA00023125"/>
    </source>
</evidence>
<dbReference type="Proteomes" id="UP000030940">
    <property type="component" value="Chromosome"/>
</dbReference>
<dbReference type="KEGG" id="bchi:OY14_02225"/>
<dbReference type="GO" id="GO:0001216">
    <property type="term" value="F:DNA-binding transcription activator activity"/>
    <property type="evidence" value="ECO:0007669"/>
    <property type="project" value="InterPro"/>
</dbReference>
<dbReference type="GO" id="GO:0016779">
    <property type="term" value="F:nucleotidyltransferase activity"/>
    <property type="evidence" value="ECO:0007669"/>
    <property type="project" value="UniProtKB-KW"/>
</dbReference>
<evidence type="ECO:0000259" key="10">
    <source>
        <dbReference type="Pfam" id="PF04552"/>
    </source>
</evidence>
<feature type="domain" description="RNA polymerase sigma factor 54 core-binding" evidence="11">
    <location>
        <begin position="83"/>
        <end position="256"/>
    </location>
</feature>
<dbReference type="GO" id="GO:0000428">
    <property type="term" value="C:DNA-directed RNA polymerase complex"/>
    <property type="evidence" value="ECO:0007669"/>
    <property type="project" value="UniProtKB-KW"/>
</dbReference>
<dbReference type="GO" id="GO:0016987">
    <property type="term" value="F:sigma factor activity"/>
    <property type="evidence" value="ECO:0007669"/>
    <property type="project" value="UniProtKB-KW"/>
</dbReference>
<dbReference type="HOGENOM" id="CLU_020569_1_0_12"/>
<keyword evidence="7" id="KW-0238">DNA-binding</keyword>
<evidence type="ECO:0000256" key="5">
    <source>
        <dbReference type="ARBA" id="ARBA00023015"/>
    </source>
</evidence>
<gene>
    <name evidence="12" type="ORF">OY14_02225</name>
</gene>
<keyword evidence="3" id="KW-0808">Transferase</keyword>
<dbReference type="PRINTS" id="PR00045">
    <property type="entry name" value="SIGMA54FCT"/>
</dbReference>
<keyword evidence="6" id="KW-0731">Sigma factor</keyword>
<evidence type="ECO:0000313" key="12">
    <source>
        <dbReference type="EMBL" id="AJA90262.1"/>
    </source>
</evidence>
<keyword evidence="5" id="KW-0805">Transcription regulation</keyword>
<dbReference type="Gene3D" id="1.10.10.60">
    <property type="entry name" value="Homeodomain-like"/>
    <property type="match status" value="1"/>
</dbReference>
<dbReference type="AlphaFoldDB" id="A0A0A7V206"/>
<dbReference type="Pfam" id="PF04963">
    <property type="entry name" value="Sigma54_CBD"/>
    <property type="match status" value="1"/>
</dbReference>